<dbReference type="GO" id="GO:0009381">
    <property type="term" value="F:excinuclease ABC activity"/>
    <property type="evidence" value="ECO:0007669"/>
    <property type="project" value="InterPro"/>
</dbReference>
<dbReference type="InterPro" id="IPR001162">
    <property type="entry name" value="UvrC_RNase_H_dom"/>
</dbReference>
<dbReference type="InterPro" id="IPR050066">
    <property type="entry name" value="UvrABC_protein_C"/>
</dbReference>
<dbReference type="InterPro" id="IPR038476">
    <property type="entry name" value="UvrC_RNase_H_dom_sf"/>
</dbReference>
<dbReference type="InterPro" id="IPR047296">
    <property type="entry name" value="GIY-YIG_UvrC_Cho"/>
</dbReference>
<dbReference type="SUPFAM" id="SSF46600">
    <property type="entry name" value="C-terminal UvrC-binding domain of UvrB"/>
    <property type="match status" value="1"/>
</dbReference>
<dbReference type="Gene3D" id="3.40.1440.10">
    <property type="entry name" value="GIY-YIG endonuclease"/>
    <property type="match status" value="1"/>
</dbReference>
<dbReference type="PROSITE" id="PS50151">
    <property type="entry name" value="UVR"/>
    <property type="match status" value="1"/>
</dbReference>
<evidence type="ECO:0000259" key="9">
    <source>
        <dbReference type="PROSITE" id="PS50165"/>
    </source>
</evidence>
<dbReference type="InterPro" id="IPR000305">
    <property type="entry name" value="GIY-YIG_endonuc"/>
</dbReference>
<dbReference type="SUPFAM" id="SSF82771">
    <property type="entry name" value="GIY-YIG endonuclease"/>
    <property type="match status" value="1"/>
</dbReference>
<dbReference type="Gene3D" id="1.10.150.20">
    <property type="entry name" value="5' to 3' exonuclease, C-terminal subdomain"/>
    <property type="match status" value="1"/>
</dbReference>
<dbReference type="AlphaFoldDB" id="A0A934VSE8"/>
<keyword evidence="3" id="KW-0228">DNA excision</keyword>
<dbReference type="InterPro" id="IPR010994">
    <property type="entry name" value="RuvA_2-like"/>
</dbReference>
<name>A0A934VSE8_9BACT</name>
<gene>
    <name evidence="10" type="ORF">JIN87_25960</name>
</gene>
<dbReference type="Pfam" id="PF08459">
    <property type="entry name" value="UvrC_RNaseH_dom"/>
    <property type="match status" value="1"/>
</dbReference>
<organism evidence="10 11">
    <name type="scientific">Pelagicoccus mobilis</name>
    <dbReference type="NCBI Taxonomy" id="415221"/>
    <lineage>
        <taxon>Bacteria</taxon>
        <taxon>Pseudomonadati</taxon>
        <taxon>Verrucomicrobiota</taxon>
        <taxon>Opitutia</taxon>
        <taxon>Puniceicoccales</taxon>
        <taxon>Pelagicoccaceae</taxon>
        <taxon>Pelagicoccus</taxon>
    </lineage>
</organism>
<dbReference type="PANTHER" id="PTHR30562:SF1">
    <property type="entry name" value="UVRABC SYSTEM PROTEIN C"/>
    <property type="match status" value="1"/>
</dbReference>
<dbReference type="CDD" id="cd10434">
    <property type="entry name" value="GIY-YIG_UvrC_Cho"/>
    <property type="match status" value="1"/>
</dbReference>
<dbReference type="PROSITE" id="PS50164">
    <property type="entry name" value="GIY_YIG"/>
    <property type="match status" value="1"/>
</dbReference>
<keyword evidence="4" id="KW-0267">Excision nuclease</keyword>
<feature type="domain" description="GIY-YIG" evidence="8">
    <location>
        <begin position="18"/>
        <end position="99"/>
    </location>
</feature>
<dbReference type="PROSITE" id="PS50165">
    <property type="entry name" value="UVRC"/>
    <property type="match status" value="1"/>
</dbReference>
<feature type="domain" description="UvrC family homology region profile" evidence="9">
    <location>
        <begin position="234"/>
        <end position="367"/>
    </location>
</feature>
<dbReference type="Gene3D" id="3.30.420.340">
    <property type="entry name" value="UvrC, RNAse H endonuclease domain"/>
    <property type="match status" value="1"/>
</dbReference>
<dbReference type="Pfam" id="PF14520">
    <property type="entry name" value="HHH_5"/>
    <property type="match status" value="1"/>
</dbReference>
<evidence type="ECO:0000313" key="11">
    <source>
        <dbReference type="Proteomes" id="UP000617628"/>
    </source>
</evidence>
<proteinExistence type="predicted"/>
<keyword evidence="1" id="KW-0963">Cytoplasm</keyword>
<comment type="caution">
    <text evidence="10">The sequence shown here is derived from an EMBL/GenBank/DDBJ whole genome shotgun (WGS) entry which is preliminary data.</text>
</comment>
<evidence type="ECO:0000259" key="8">
    <source>
        <dbReference type="PROSITE" id="PS50164"/>
    </source>
</evidence>
<dbReference type="EMBL" id="JAENIL010000084">
    <property type="protein sequence ID" value="MBK1880357.1"/>
    <property type="molecule type" value="Genomic_DNA"/>
</dbReference>
<evidence type="ECO:0000256" key="5">
    <source>
        <dbReference type="ARBA" id="ARBA00023204"/>
    </source>
</evidence>
<dbReference type="GO" id="GO:0009432">
    <property type="term" value="P:SOS response"/>
    <property type="evidence" value="ECO:0007669"/>
    <property type="project" value="UniProtKB-KW"/>
</dbReference>
<evidence type="ECO:0000256" key="3">
    <source>
        <dbReference type="ARBA" id="ARBA00022769"/>
    </source>
</evidence>
<dbReference type="FunFam" id="3.40.1440.10:FF:000001">
    <property type="entry name" value="UvrABC system protein C"/>
    <property type="match status" value="1"/>
</dbReference>
<evidence type="ECO:0000313" key="10">
    <source>
        <dbReference type="EMBL" id="MBK1880357.1"/>
    </source>
</evidence>
<evidence type="ECO:0000259" key="7">
    <source>
        <dbReference type="PROSITE" id="PS50151"/>
    </source>
</evidence>
<feature type="domain" description="UVR" evidence="7">
    <location>
        <begin position="210"/>
        <end position="245"/>
    </location>
</feature>
<keyword evidence="2" id="KW-0227">DNA damage</keyword>
<dbReference type="SUPFAM" id="SSF47781">
    <property type="entry name" value="RuvA domain 2-like"/>
    <property type="match status" value="1"/>
</dbReference>
<evidence type="ECO:0000256" key="4">
    <source>
        <dbReference type="ARBA" id="ARBA00022881"/>
    </source>
</evidence>
<dbReference type="PANTHER" id="PTHR30562">
    <property type="entry name" value="UVRC/OXIDOREDUCTASE"/>
    <property type="match status" value="1"/>
</dbReference>
<dbReference type="GO" id="GO:0006289">
    <property type="term" value="P:nucleotide-excision repair"/>
    <property type="evidence" value="ECO:0007669"/>
    <property type="project" value="InterPro"/>
</dbReference>
<keyword evidence="11" id="KW-1185">Reference proteome</keyword>
<accession>A0A934VSE8</accession>
<dbReference type="SMART" id="SM00465">
    <property type="entry name" value="GIYc"/>
    <property type="match status" value="1"/>
</dbReference>
<dbReference type="Pfam" id="PF01541">
    <property type="entry name" value="GIY-YIG"/>
    <property type="match status" value="1"/>
</dbReference>
<reference evidence="10" key="1">
    <citation type="submission" date="2021-01" db="EMBL/GenBank/DDBJ databases">
        <title>Modified the classification status of verrucomicrobia.</title>
        <authorList>
            <person name="Feng X."/>
        </authorList>
    </citation>
    <scope>NUCLEOTIDE SEQUENCE</scope>
    <source>
        <strain evidence="10">KCTC 13126</strain>
    </source>
</reference>
<dbReference type="InterPro" id="IPR035901">
    <property type="entry name" value="GIY-YIG_endonuc_sf"/>
</dbReference>
<dbReference type="InterPro" id="IPR001943">
    <property type="entry name" value="UVR_dom"/>
</dbReference>
<dbReference type="GO" id="GO:0009380">
    <property type="term" value="C:excinuclease repair complex"/>
    <property type="evidence" value="ECO:0007669"/>
    <property type="project" value="TreeGrafter"/>
</dbReference>
<dbReference type="Proteomes" id="UP000617628">
    <property type="component" value="Unassembled WGS sequence"/>
</dbReference>
<dbReference type="InterPro" id="IPR036876">
    <property type="entry name" value="UVR_dom_sf"/>
</dbReference>
<evidence type="ECO:0000256" key="2">
    <source>
        <dbReference type="ARBA" id="ARBA00022763"/>
    </source>
</evidence>
<keyword evidence="5" id="KW-0234">DNA repair</keyword>
<keyword evidence="6" id="KW-0742">SOS response</keyword>
<dbReference type="Gene3D" id="4.10.860.10">
    <property type="entry name" value="UVR domain"/>
    <property type="match status" value="1"/>
</dbReference>
<protein>
    <submittedName>
        <fullName evidence="10">Excinuclease ABC subunit UvrC</fullName>
    </submittedName>
</protein>
<dbReference type="RefSeq" id="WP_200359239.1">
    <property type="nucleotide sequence ID" value="NZ_JAENIL010000084.1"/>
</dbReference>
<evidence type="ECO:0000256" key="1">
    <source>
        <dbReference type="ARBA" id="ARBA00022490"/>
    </source>
</evidence>
<evidence type="ECO:0000256" key="6">
    <source>
        <dbReference type="ARBA" id="ARBA00023236"/>
    </source>
</evidence>
<sequence>MPDPVSSDLKEKVRRLPDKPGVYLMKDRLGSVIYVGKAKSLKKRVSSYFQASKKFTHQPKIRALVQMIRDFETIEVKSEPEALLLEGQLIKKWKPKYNTDFVDDKRFLLVRVDVTRELPRFALARFKKEDGARYFGPFAHANHIRKTLAEMRRKFGILLGDSSPQRQDDGRFRLYDDVRQEIYGHENLVTIEQYQDRVEEACEFLQGKSHEWLDELKQEMAKEAAEQNFEKAAALRDIVFALEASLKKTRKFSRDLPNKATDEETLALLQKELELPSPPRTIECFDISHISGTFVVASMVQFVDGKPNKSGYRRFKIKSFEGNDDFRSMEEVVGRRYRRLHKEGKAFPELVVIDGGMGQVGAAIKSFLLQDLEPPAVIGLAKKHETIIFPDERSPLRLPLKHAGLQLLQRCRDEAHRFANTFNADLRSKRIRESILDDFTGLGPKKRAALLDEFGSIDRLKSASITELRSVDGIGLETATRLKTFLEEHYTG</sequence>